<accession>A0A290Q844</accession>
<evidence type="ECO:0000313" key="22">
    <source>
        <dbReference type="EMBL" id="ATC64819.1"/>
    </source>
</evidence>
<evidence type="ECO:0000256" key="6">
    <source>
        <dbReference type="ARBA" id="ARBA00017322"/>
    </source>
</evidence>
<proteinExistence type="predicted"/>
<dbReference type="PANTHER" id="PTHR24421:SF37">
    <property type="entry name" value="SENSOR HISTIDINE KINASE NARS"/>
    <property type="match status" value="1"/>
</dbReference>
<dbReference type="PANTHER" id="PTHR24421">
    <property type="entry name" value="NITRATE/NITRITE SENSOR PROTEIN NARX-RELATED"/>
    <property type="match status" value="1"/>
</dbReference>
<keyword evidence="16" id="KW-0902">Two-component regulatory system</keyword>
<name>A0A290Q844_9BACT</name>
<dbReference type="GO" id="GO:0046983">
    <property type="term" value="F:protein dimerization activity"/>
    <property type="evidence" value="ECO:0007669"/>
    <property type="project" value="InterPro"/>
</dbReference>
<dbReference type="InterPro" id="IPR011712">
    <property type="entry name" value="Sig_transdc_His_kin_sub3_dim/P"/>
</dbReference>
<dbReference type="InterPro" id="IPR036890">
    <property type="entry name" value="HATPase_C_sf"/>
</dbReference>
<evidence type="ECO:0000256" key="19">
    <source>
        <dbReference type="ARBA" id="ARBA00024827"/>
    </source>
</evidence>
<keyword evidence="12" id="KW-0479">Metal-binding</keyword>
<dbReference type="GO" id="GO:0051539">
    <property type="term" value="F:4 iron, 4 sulfur cluster binding"/>
    <property type="evidence" value="ECO:0007669"/>
    <property type="project" value="UniProtKB-KW"/>
</dbReference>
<dbReference type="GO" id="GO:0005886">
    <property type="term" value="C:plasma membrane"/>
    <property type="evidence" value="ECO:0007669"/>
    <property type="project" value="UniProtKB-SubCell"/>
</dbReference>
<dbReference type="SMART" id="SM00387">
    <property type="entry name" value="HATPase_c"/>
    <property type="match status" value="1"/>
</dbReference>
<dbReference type="Pfam" id="PF07730">
    <property type="entry name" value="HisKA_3"/>
    <property type="match status" value="1"/>
</dbReference>
<evidence type="ECO:0000256" key="18">
    <source>
        <dbReference type="ARBA" id="ARBA00023136"/>
    </source>
</evidence>
<evidence type="ECO:0000256" key="20">
    <source>
        <dbReference type="ARBA" id="ARBA00030800"/>
    </source>
</evidence>
<dbReference type="Pfam" id="PF02518">
    <property type="entry name" value="HATPase_c"/>
    <property type="match status" value="1"/>
</dbReference>
<evidence type="ECO:0000256" key="13">
    <source>
        <dbReference type="ARBA" id="ARBA00022777"/>
    </source>
</evidence>
<evidence type="ECO:0000256" key="1">
    <source>
        <dbReference type="ARBA" id="ARBA00000085"/>
    </source>
</evidence>
<dbReference type="GO" id="GO:0046872">
    <property type="term" value="F:metal ion binding"/>
    <property type="evidence" value="ECO:0007669"/>
    <property type="project" value="UniProtKB-KW"/>
</dbReference>
<dbReference type="CDD" id="cd16917">
    <property type="entry name" value="HATPase_UhpB-NarQ-NarX-like"/>
    <property type="match status" value="1"/>
</dbReference>
<dbReference type="OrthoDB" id="9781904at2"/>
<dbReference type="Gene3D" id="3.30.565.10">
    <property type="entry name" value="Histidine kinase-like ATPase, C-terminal domain"/>
    <property type="match status" value="1"/>
</dbReference>
<dbReference type="AlphaFoldDB" id="A0A290Q844"/>
<dbReference type="EMBL" id="CP023344">
    <property type="protein sequence ID" value="ATC64819.1"/>
    <property type="molecule type" value="Genomic_DNA"/>
</dbReference>
<evidence type="ECO:0000256" key="15">
    <source>
        <dbReference type="ARBA" id="ARBA00023004"/>
    </source>
</evidence>
<keyword evidence="18" id="KW-0472">Membrane</keyword>
<keyword evidence="10" id="KW-0808">Transferase</keyword>
<evidence type="ECO:0000256" key="3">
    <source>
        <dbReference type="ARBA" id="ARBA00004496"/>
    </source>
</evidence>
<evidence type="ECO:0000256" key="5">
    <source>
        <dbReference type="ARBA" id="ARBA00012438"/>
    </source>
</evidence>
<dbReference type="PRINTS" id="PR00344">
    <property type="entry name" value="BCTRLSENSOR"/>
</dbReference>
<keyword evidence="7" id="KW-1003">Cell membrane</keyword>
<keyword evidence="9" id="KW-0963">Cytoplasm</keyword>
<protein>
    <recommendedName>
        <fullName evidence="6">Oxygen sensor histidine kinase NreB</fullName>
        <ecNumber evidence="5">2.7.13.3</ecNumber>
    </recommendedName>
    <alternativeName>
        <fullName evidence="20">Nitrogen regulation protein B</fullName>
    </alternativeName>
</protein>
<feature type="domain" description="Histidine kinase" evidence="21">
    <location>
        <begin position="261"/>
        <end position="348"/>
    </location>
</feature>
<evidence type="ECO:0000256" key="9">
    <source>
        <dbReference type="ARBA" id="ARBA00022490"/>
    </source>
</evidence>
<dbReference type="Gene3D" id="1.20.5.1930">
    <property type="match status" value="1"/>
</dbReference>
<evidence type="ECO:0000256" key="7">
    <source>
        <dbReference type="ARBA" id="ARBA00022475"/>
    </source>
</evidence>
<comment type="function">
    <text evidence="19">Member of the two-component regulatory system NreB/NreC involved in the control of dissimilatory nitrate/nitrite reduction in response to oxygen. NreB functions as a direct oxygen sensor histidine kinase which is autophosphorylated, in the absence of oxygen, probably at the conserved histidine residue, and transfers its phosphate group probably to a conserved aspartate residue of NreC. NreB/NreC activates the expression of the nitrate (narGHJI) and nitrite (nir) reductase operons, as well as the putative nitrate transporter gene narT.</text>
</comment>
<dbReference type="InterPro" id="IPR004358">
    <property type="entry name" value="Sig_transdc_His_kin-like_C"/>
</dbReference>
<organism evidence="22 23">
    <name type="scientific">Nibricoccus aquaticus</name>
    <dbReference type="NCBI Taxonomy" id="2576891"/>
    <lineage>
        <taxon>Bacteria</taxon>
        <taxon>Pseudomonadati</taxon>
        <taxon>Verrucomicrobiota</taxon>
        <taxon>Opitutia</taxon>
        <taxon>Opitutales</taxon>
        <taxon>Opitutaceae</taxon>
        <taxon>Nibricoccus</taxon>
    </lineage>
</organism>
<keyword evidence="11" id="KW-0812">Transmembrane</keyword>
<dbReference type="KEGG" id="vbh:CMV30_13050"/>
<evidence type="ECO:0000256" key="17">
    <source>
        <dbReference type="ARBA" id="ARBA00023014"/>
    </source>
</evidence>
<comment type="subcellular location">
    <subcellularLocation>
        <location evidence="4">Cell membrane</location>
        <topology evidence="4">Multi-pass membrane protein</topology>
    </subcellularLocation>
    <subcellularLocation>
        <location evidence="3">Cytoplasm</location>
    </subcellularLocation>
</comment>
<dbReference type="RefSeq" id="WP_096056450.1">
    <property type="nucleotide sequence ID" value="NZ_CP023344.1"/>
</dbReference>
<keyword evidence="14" id="KW-1133">Transmembrane helix</keyword>
<sequence length="351" mass="37990">MQPTIQQSQIVHHRVSVSPAPLRNQRNPPTLASFNSGHGMIKASPIPVDLARTLLALLPGRAALLDASGLVIAWNDPPSLNSDYDASARPSDIGLIVTPLNDTGGITLVWAPEADATAGTGKRPSRALTASRAQICDLTSRLMHAQEVERKKIARELHDDLGQRLAAHALAIGNLKQHLTNNPTSLKERLLALENDAVELGESIRMVSHELHPVLLERLGLSGALRAFASEFCDWSGLRLVPDIQNSPAPLPGLVAIATYRIAQEAIRNIERHAHATSVHIKLRFTAHHLHLVIEDDGIGFTADTRSTPKGLGLTSIEERVRLLNGRLRIDGPRGRGTTLTVRIPTLLTAP</sequence>
<evidence type="ECO:0000256" key="10">
    <source>
        <dbReference type="ARBA" id="ARBA00022679"/>
    </source>
</evidence>
<evidence type="ECO:0000256" key="4">
    <source>
        <dbReference type="ARBA" id="ARBA00004651"/>
    </source>
</evidence>
<dbReference type="InterPro" id="IPR050482">
    <property type="entry name" value="Sensor_HK_TwoCompSys"/>
</dbReference>
<reference evidence="22 23" key="1">
    <citation type="submission" date="2017-09" db="EMBL/GenBank/DDBJ databases">
        <title>Complete genome sequence of Verrucomicrobial strain HZ-65, isolated from freshwater.</title>
        <authorList>
            <person name="Choi A."/>
        </authorList>
    </citation>
    <scope>NUCLEOTIDE SEQUENCE [LARGE SCALE GENOMIC DNA]</scope>
    <source>
        <strain evidence="22 23">HZ-65</strain>
    </source>
</reference>
<dbReference type="PROSITE" id="PS50109">
    <property type="entry name" value="HIS_KIN"/>
    <property type="match status" value="1"/>
</dbReference>
<evidence type="ECO:0000259" key="21">
    <source>
        <dbReference type="PROSITE" id="PS50109"/>
    </source>
</evidence>
<evidence type="ECO:0000256" key="16">
    <source>
        <dbReference type="ARBA" id="ARBA00023012"/>
    </source>
</evidence>
<gene>
    <name evidence="22" type="ORF">CMV30_13050</name>
</gene>
<evidence type="ECO:0000313" key="23">
    <source>
        <dbReference type="Proteomes" id="UP000217265"/>
    </source>
</evidence>
<dbReference type="EC" id="2.7.13.3" evidence="5"/>
<comment type="cofactor">
    <cofactor evidence="2">
        <name>[4Fe-4S] cluster</name>
        <dbReference type="ChEBI" id="CHEBI:49883"/>
    </cofactor>
</comment>
<keyword evidence="17" id="KW-0411">Iron-sulfur</keyword>
<evidence type="ECO:0000256" key="8">
    <source>
        <dbReference type="ARBA" id="ARBA00022485"/>
    </source>
</evidence>
<dbReference type="Proteomes" id="UP000217265">
    <property type="component" value="Chromosome"/>
</dbReference>
<evidence type="ECO:0000256" key="14">
    <source>
        <dbReference type="ARBA" id="ARBA00022989"/>
    </source>
</evidence>
<keyword evidence="13" id="KW-0418">Kinase</keyword>
<keyword evidence="8" id="KW-0004">4Fe-4S</keyword>
<comment type="catalytic activity">
    <reaction evidence="1">
        <text>ATP + protein L-histidine = ADP + protein N-phospho-L-histidine.</text>
        <dbReference type="EC" id="2.7.13.3"/>
    </reaction>
</comment>
<keyword evidence="23" id="KW-1185">Reference proteome</keyword>
<evidence type="ECO:0000256" key="12">
    <source>
        <dbReference type="ARBA" id="ARBA00022723"/>
    </source>
</evidence>
<dbReference type="InterPro" id="IPR003594">
    <property type="entry name" value="HATPase_dom"/>
</dbReference>
<evidence type="ECO:0000256" key="11">
    <source>
        <dbReference type="ARBA" id="ARBA00022692"/>
    </source>
</evidence>
<dbReference type="GO" id="GO:0000155">
    <property type="term" value="F:phosphorelay sensor kinase activity"/>
    <property type="evidence" value="ECO:0007669"/>
    <property type="project" value="InterPro"/>
</dbReference>
<dbReference type="GO" id="GO:0005737">
    <property type="term" value="C:cytoplasm"/>
    <property type="evidence" value="ECO:0007669"/>
    <property type="project" value="UniProtKB-SubCell"/>
</dbReference>
<dbReference type="InterPro" id="IPR005467">
    <property type="entry name" value="His_kinase_dom"/>
</dbReference>
<dbReference type="SUPFAM" id="SSF55874">
    <property type="entry name" value="ATPase domain of HSP90 chaperone/DNA topoisomerase II/histidine kinase"/>
    <property type="match status" value="1"/>
</dbReference>
<evidence type="ECO:0000256" key="2">
    <source>
        <dbReference type="ARBA" id="ARBA00001966"/>
    </source>
</evidence>
<keyword evidence="15" id="KW-0408">Iron</keyword>